<feature type="transmembrane region" description="Helical" evidence="2">
    <location>
        <begin position="44"/>
        <end position="64"/>
    </location>
</feature>
<reference evidence="3" key="1">
    <citation type="submission" date="2014-12" db="EMBL/GenBank/DDBJ databases">
        <title>Insight into the proteome of Arion vulgaris.</title>
        <authorList>
            <person name="Aradska J."/>
            <person name="Bulat T."/>
            <person name="Smidak R."/>
            <person name="Sarate P."/>
            <person name="Gangsoo J."/>
            <person name="Sialana F."/>
            <person name="Bilban M."/>
            <person name="Lubec G."/>
        </authorList>
    </citation>
    <scope>NUCLEOTIDE SEQUENCE</scope>
    <source>
        <tissue evidence="3">Skin</tissue>
    </source>
</reference>
<evidence type="ECO:0000256" key="2">
    <source>
        <dbReference type="SAM" id="Phobius"/>
    </source>
</evidence>
<feature type="compositionally biased region" description="Polar residues" evidence="1">
    <location>
        <begin position="153"/>
        <end position="163"/>
    </location>
</feature>
<accession>A0A0B6ZDY4</accession>
<proteinExistence type="predicted"/>
<feature type="compositionally biased region" description="Polar residues" evidence="1">
    <location>
        <begin position="17"/>
        <end position="27"/>
    </location>
</feature>
<dbReference type="AlphaFoldDB" id="A0A0B6ZDY4"/>
<evidence type="ECO:0000313" key="3">
    <source>
        <dbReference type="EMBL" id="CEK66041.1"/>
    </source>
</evidence>
<organism evidence="3">
    <name type="scientific">Arion vulgaris</name>
    <dbReference type="NCBI Taxonomy" id="1028688"/>
    <lineage>
        <taxon>Eukaryota</taxon>
        <taxon>Metazoa</taxon>
        <taxon>Spiralia</taxon>
        <taxon>Lophotrochozoa</taxon>
        <taxon>Mollusca</taxon>
        <taxon>Gastropoda</taxon>
        <taxon>Heterobranchia</taxon>
        <taxon>Euthyneura</taxon>
        <taxon>Panpulmonata</taxon>
        <taxon>Eupulmonata</taxon>
        <taxon>Stylommatophora</taxon>
        <taxon>Helicina</taxon>
        <taxon>Arionoidea</taxon>
        <taxon>Arionidae</taxon>
        <taxon>Arion</taxon>
    </lineage>
</organism>
<gene>
    <name evidence="3" type="primary">ORF57135</name>
</gene>
<feature type="non-terminal residue" evidence="3">
    <location>
        <position position="1"/>
    </location>
</feature>
<keyword evidence="2" id="KW-1133">Transmembrane helix</keyword>
<feature type="compositionally biased region" description="Basic and acidic residues" evidence="1">
    <location>
        <begin position="168"/>
        <end position="177"/>
    </location>
</feature>
<sequence>FIEEGIDSVNQSEHEGNNVTDNMSQFPISGENKEEDSEERKRGYIILGVAIGITVFVILAVLVIRCLKRRFASGQFPKMKMVFRTNEESVQLRPPNQSTASDYVEPDVQSTNGIYRQEPKAGPNVSGKQNEDAKSQKSRLSGRMMMTPLLESTPATDQMSESPADQEPMLKDVEKLY</sequence>
<dbReference type="EMBL" id="HACG01019176">
    <property type="protein sequence ID" value="CEK66041.1"/>
    <property type="molecule type" value="Transcribed_RNA"/>
</dbReference>
<evidence type="ECO:0000256" key="1">
    <source>
        <dbReference type="SAM" id="MobiDB-lite"/>
    </source>
</evidence>
<feature type="region of interest" description="Disordered" evidence="1">
    <location>
        <begin position="1"/>
        <end position="37"/>
    </location>
</feature>
<feature type="non-terminal residue" evidence="3">
    <location>
        <position position="177"/>
    </location>
</feature>
<keyword evidence="2" id="KW-0472">Membrane</keyword>
<name>A0A0B6ZDY4_9EUPU</name>
<protein>
    <submittedName>
        <fullName evidence="3">Uncharacterized protein</fullName>
    </submittedName>
</protein>
<feature type="region of interest" description="Disordered" evidence="1">
    <location>
        <begin position="114"/>
        <end position="177"/>
    </location>
</feature>
<keyword evidence="2" id="KW-0812">Transmembrane</keyword>